<evidence type="ECO:0000256" key="1">
    <source>
        <dbReference type="ARBA" id="ARBA00003102"/>
    </source>
</evidence>
<keyword evidence="5 9" id="KW-0147">Chitin-binding</keyword>
<keyword evidence="13" id="KW-1185">Reference proteome</keyword>
<dbReference type="PANTHER" id="PTHR22595">
    <property type="entry name" value="CHITINASE-RELATED"/>
    <property type="match status" value="1"/>
</dbReference>
<dbReference type="GO" id="GO:0004568">
    <property type="term" value="F:chitinase activity"/>
    <property type="evidence" value="ECO:0007669"/>
    <property type="project" value="InterPro"/>
</dbReference>
<dbReference type="FunFam" id="3.30.60.10:FF:000003">
    <property type="entry name" value="Class IV chitinase"/>
    <property type="match status" value="1"/>
</dbReference>
<dbReference type="InterPro" id="IPR001002">
    <property type="entry name" value="Chitin-bd_1"/>
</dbReference>
<dbReference type="Pfam" id="PF00187">
    <property type="entry name" value="Chitin_bind_1"/>
    <property type="match status" value="1"/>
</dbReference>
<keyword evidence="8 9" id="KW-1015">Disulfide bond</keyword>
<protein>
    <recommendedName>
        <fullName evidence="11">Chitin-binding type-1 domain-containing protein</fullName>
    </recommendedName>
</protein>
<evidence type="ECO:0000256" key="3">
    <source>
        <dbReference type="ARBA" id="ARBA00009373"/>
    </source>
</evidence>
<sequence>MHILAVIFLASGTWVSGQNCGCAANLCCSRFGFCGTGIEYCGDGCQSGPCNAPRGNNGVRVSDIVTDAFFNGIANQAPAGCPGRGFYTRAAFLNALGFYPNFGTAGSRDDSRREIAAFFAHVTHETGRTIVINLALILEATFVVREEKQRMNRGGKCVSWMNDASPKSN</sequence>
<evidence type="ECO:0000256" key="7">
    <source>
        <dbReference type="ARBA" id="ARBA00023024"/>
    </source>
</evidence>
<dbReference type="SMART" id="SM00270">
    <property type="entry name" value="ChtBD1"/>
    <property type="match status" value="1"/>
</dbReference>
<organism evidence="12 13">
    <name type="scientific">Buddleja alternifolia</name>
    <dbReference type="NCBI Taxonomy" id="168488"/>
    <lineage>
        <taxon>Eukaryota</taxon>
        <taxon>Viridiplantae</taxon>
        <taxon>Streptophyta</taxon>
        <taxon>Embryophyta</taxon>
        <taxon>Tracheophyta</taxon>
        <taxon>Spermatophyta</taxon>
        <taxon>Magnoliopsida</taxon>
        <taxon>eudicotyledons</taxon>
        <taxon>Gunneridae</taxon>
        <taxon>Pentapetalae</taxon>
        <taxon>asterids</taxon>
        <taxon>lamiids</taxon>
        <taxon>Lamiales</taxon>
        <taxon>Scrophulariaceae</taxon>
        <taxon>Buddlejeae</taxon>
        <taxon>Buddleja</taxon>
    </lineage>
</organism>
<feature type="signal peptide" evidence="10">
    <location>
        <begin position="1"/>
        <end position="17"/>
    </location>
</feature>
<evidence type="ECO:0000256" key="5">
    <source>
        <dbReference type="ARBA" id="ARBA00022669"/>
    </source>
</evidence>
<dbReference type="CDD" id="cd00035">
    <property type="entry name" value="ChtBD1"/>
    <property type="match status" value="1"/>
</dbReference>
<keyword evidence="7" id="KW-0119">Carbohydrate metabolism</keyword>
<evidence type="ECO:0000313" key="13">
    <source>
        <dbReference type="Proteomes" id="UP000826271"/>
    </source>
</evidence>
<evidence type="ECO:0000256" key="8">
    <source>
        <dbReference type="ARBA" id="ARBA00023157"/>
    </source>
</evidence>
<keyword evidence="7" id="KW-0146">Chitin degradation</keyword>
<evidence type="ECO:0000313" key="12">
    <source>
        <dbReference type="EMBL" id="KAG8369650.1"/>
    </source>
</evidence>
<feature type="disulfide bond" evidence="9">
    <location>
        <begin position="22"/>
        <end position="34"/>
    </location>
</feature>
<evidence type="ECO:0000256" key="2">
    <source>
        <dbReference type="ARBA" id="ARBA00004116"/>
    </source>
</evidence>
<dbReference type="Gene3D" id="3.30.60.10">
    <property type="entry name" value="Endochitinase-like"/>
    <property type="match status" value="1"/>
</dbReference>
<evidence type="ECO:0000256" key="4">
    <source>
        <dbReference type="ARBA" id="ARBA00022554"/>
    </source>
</evidence>
<dbReference type="GO" id="GO:0006952">
    <property type="term" value="P:defense response"/>
    <property type="evidence" value="ECO:0007669"/>
    <property type="project" value="UniProtKB-KW"/>
</dbReference>
<feature type="chain" id="PRO_5043473571" description="Chitin-binding type-1 domain-containing protein" evidence="10">
    <location>
        <begin position="18"/>
        <end position="169"/>
    </location>
</feature>
<gene>
    <name evidence="12" type="ORF">BUALT_Bualt14G0035700</name>
</gene>
<dbReference type="Proteomes" id="UP000826271">
    <property type="component" value="Unassembled WGS sequence"/>
</dbReference>
<dbReference type="PROSITE" id="PS00026">
    <property type="entry name" value="CHIT_BIND_I_1"/>
    <property type="match status" value="1"/>
</dbReference>
<feature type="domain" description="Chitin-binding type-1" evidence="11">
    <location>
        <begin position="17"/>
        <end position="52"/>
    </location>
</feature>
<dbReference type="PROSITE" id="PS00773">
    <property type="entry name" value="CHITINASE_19_1"/>
    <property type="match status" value="1"/>
</dbReference>
<accession>A0AAV6WL91</accession>
<keyword evidence="10" id="KW-0732">Signal</keyword>
<comment type="caution">
    <text evidence="12">The sequence shown here is derived from an EMBL/GenBank/DDBJ whole genome shotgun (WGS) entry which is preliminary data.</text>
</comment>
<evidence type="ECO:0000256" key="10">
    <source>
        <dbReference type="SAM" id="SignalP"/>
    </source>
</evidence>
<feature type="disulfide bond" evidence="9">
    <location>
        <begin position="27"/>
        <end position="41"/>
    </location>
</feature>
<dbReference type="GO" id="GO:0006032">
    <property type="term" value="P:chitin catabolic process"/>
    <property type="evidence" value="ECO:0007669"/>
    <property type="project" value="UniProtKB-KW"/>
</dbReference>
<proteinExistence type="inferred from homology"/>
<evidence type="ECO:0000259" key="11">
    <source>
        <dbReference type="PROSITE" id="PS50941"/>
    </source>
</evidence>
<reference evidence="12" key="1">
    <citation type="submission" date="2019-10" db="EMBL/GenBank/DDBJ databases">
        <authorList>
            <person name="Zhang R."/>
            <person name="Pan Y."/>
            <person name="Wang J."/>
            <person name="Ma R."/>
            <person name="Yu S."/>
        </authorList>
    </citation>
    <scope>NUCLEOTIDE SEQUENCE</scope>
    <source>
        <strain evidence="12">LA-IB0</strain>
        <tissue evidence="12">Leaf</tissue>
    </source>
</reference>
<comment type="caution">
    <text evidence="9">Lacks conserved residue(s) required for the propagation of feature annotation.</text>
</comment>
<evidence type="ECO:0000256" key="6">
    <source>
        <dbReference type="ARBA" id="ARBA00022821"/>
    </source>
</evidence>
<keyword evidence="7" id="KW-0624">Polysaccharide degradation</keyword>
<dbReference type="GO" id="GO:0008061">
    <property type="term" value="F:chitin binding"/>
    <property type="evidence" value="ECO:0007669"/>
    <property type="project" value="UniProtKB-UniRule"/>
</dbReference>
<dbReference type="InterPro" id="IPR023346">
    <property type="entry name" value="Lysozyme-like_dom_sf"/>
</dbReference>
<comment type="subcellular location">
    <subcellularLocation>
        <location evidence="2">Vacuole</location>
    </subcellularLocation>
</comment>
<dbReference type="EMBL" id="WHWC01000014">
    <property type="protein sequence ID" value="KAG8369650.1"/>
    <property type="molecule type" value="Genomic_DNA"/>
</dbReference>
<dbReference type="GO" id="GO:0016998">
    <property type="term" value="P:cell wall macromolecule catabolic process"/>
    <property type="evidence" value="ECO:0007669"/>
    <property type="project" value="InterPro"/>
</dbReference>
<dbReference type="InterPro" id="IPR000726">
    <property type="entry name" value="Glyco_hydro_19_cat"/>
</dbReference>
<evidence type="ECO:0000256" key="9">
    <source>
        <dbReference type="PROSITE-ProRule" id="PRU00261"/>
    </source>
</evidence>
<dbReference type="SUPFAM" id="SSF57016">
    <property type="entry name" value="Plant lectins/antimicrobial peptides"/>
    <property type="match status" value="1"/>
</dbReference>
<dbReference type="Pfam" id="PF00182">
    <property type="entry name" value="Glyco_hydro_19"/>
    <property type="match status" value="1"/>
</dbReference>
<dbReference type="InterPro" id="IPR018371">
    <property type="entry name" value="Chitin-binding_1_CS"/>
</dbReference>
<dbReference type="AlphaFoldDB" id="A0AAV6WL91"/>
<comment type="function">
    <text evidence="1">Defense against chitin-containing fungal pathogens.</text>
</comment>
<name>A0AAV6WL91_9LAMI</name>
<dbReference type="PROSITE" id="PS50941">
    <property type="entry name" value="CHIT_BIND_I_2"/>
    <property type="match status" value="1"/>
</dbReference>
<dbReference type="Gene3D" id="1.10.530.10">
    <property type="match status" value="1"/>
</dbReference>
<comment type="similarity">
    <text evidence="3">Belongs to the glycosyl hydrolase 19 family. Chitinase class I subfamily.</text>
</comment>
<dbReference type="PANTHER" id="PTHR22595:SF193">
    <property type="entry name" value="ENDOCHITINASE EP3"/>
    <property type="match status" value="1"/>
</dbReference>
<keyword evidence="6" id="KW-0611">Plant defense</keyword>
<dbReference type="GO" id="GO:0005773">
    <property type="term" value="C:vacuole"/>
    <property type="evidence" value="ECO:0007669"/>
    <property type="project" value="UniProtKB-SubCell"/>
</dbReference>
<keyword evidence="4" id="KW-0926">Vacuole</keyword>
<dbReference type="SUPFAM" id="SSF53955">
    <property type="entry name" value="Lysozyme-like"/>
    <property type="match status" value="1"/>
</dbReference>
<dbReference type="InterPro" id="IPR036861">
    <property type="entry name" value="Endochitinase-like_sf"/>
</dbReference>